<reference evidence="2" key="2">
    <citation type="journal article" date="2024" name="Plant">
        <title>Genomic evolution and insights into agronomic trait innovations of Sesamum species.</title>
        <authorList>
            <person name="Miao H."/>
            <person name="Wang L."/>
            <person name="Qu L."/>
            <person name="Liu H."/>
            <person name="Sun Y."/>
            <person name="Le M."/>
            <person name="Wang Q."/>
            <person name="Wei S."/>
            <person name="Zheng Y."/>
            <person name="Lin W."/>
            <person name="Duan Y."/>
            <person name="Cao H."/>
            <person name="Xiong S."/>
            <person name="Wang X."/>
            <person name="Wei L."/>
            <person name="Li C."/>
            <person name="Ma Q."/>
            <person name="Ju M."/>
            <person name="Zhao R."/>
            <person name="Li G."/>
            <person name="Mu C."/>
            <person name="Tian Q."/>
            <person name="Mei H."/>
            <person name="Zhang T."/>
            <person name="Gao T."/>
            <person name="Zhang H."/>
        </authorList>
    </citation>
    <scope>NUCLEOTIDE SEQUENCE</scope>
    <source>
        <strain evidence="2">KEN1</strain>
    </source>
</reference>
<dbReference type="Gene3D" id="3.40.50.1820">
    <property type="entry name" value="alpha/beta hydrolase"/>
    <property type="match status" value="1"/>
</dbReference>
<evidence type="ECO:0000256" key="1">
    <source>
        <dbReference type="ARBA" id="ARBA00009431"/>
    </source>
</evidence>
<dbReference type="GO" id="GO:0019748">
    <property type="term" value="P:secondary metabolic process"/>
    <property type="evidence" value="ECO:0007669"/>
    <property type="project" value="TreeGrafter"/>
</dbReference>
<dbReference type="PRINTS" id="PR00724">
    <property type="entry name" value="CRBOXYPTASEC"/>
</dbReference>
<keyword evidence="2" id="KW-0378">Hydrolase</keyword>
<keyword evidence="2" id="KW-0645">Protease</keyword>
<gene>
    <name evidence="2" type="ORF">Slati_3277100</name>
</gene>
<accession>A0AAW2V062</accession>
<dbReference type="SUPFAM" id="SSF53474">
    <property type="entry name" value="alpha/beta-Hydrolases"/>
    <property type="match status" value="1"/>
</dbReference>
<dbReference type="GO" id="GO:0004185">
    <property type="term" value="F:serine-type carboxypeptidase activity"/>
    <property type="evidence" value="ECO:0007669"/>
    <property type="project" value="InterPro"/>
</dbReference>
<comment type="similarity">
    <text evidence="1">Belongs to the peptidase S10 family.</text>
</comment>
<dbReference type="InterPro" id="IPR001563">
    <property type="entry name" value="Peptidase_S10"/>
</dbReference>
<protein>
    <submittedName>
        <fullName evidence="2">Serine carboxypeptidase-like 19</fullName>
    </submittedName>
</protein>
<dbReference type="PANTHER" id="PTHR11802:SF224">
    <property type="entry name" value="SERINE CARBOXYPEPTIDASE-LIKE 7 ISOFORM X1"/>
    <property type="match status" value="1"/>
</dbReference>
<dbReference type="Pfam" id="PF00450">
    <property type="entry name" value="Peptidase_S10"/>
    <property type="match status" value="1"/>
</dbReference>
<feature type="non-terminal residue" evidence="2">
    <location>
        <position position="1"/>
    </location>
</feature>
<dbReference type="PANTHER" id="PTHR11802">
    <property type="entry name" value="SERINE PROTEASE FAMILY S10 SERINE CARBOXYPEPTIDASE"/>
    <property type="match status" value="1"/>
</dbReference>
<evidence type="ECO:0000313" key="2">
    <source>
        <dbReference type="EMBL" id="KAL0422542.1"/>
    </source>
</evidence>
<sequence length="96" mass="10707">IANIIFIDSPAGTGFSYATTSQGYINSDNKTAEYNYSFLRKWLLNHPEFVKNRLYIAGDSYGGKIAPMVALEIAKGGVYDNELVIMTCFDFSPHQD</sequence>
<dbReference type="AlphaFoldDB" id="A0AAW2V062"/>
<proteinExistence type="inferred from homology"/>
<comment type="caution">
    <text evidence="2">The sequence shown here is derived from an EMBL/GenBank/DDBJ whole genome shotgun (WGS) entry which is preliminary data.</text>
</comment>
<dbReference type="GO" id="GO:0016747">
    <property type="term" value="F:acyltransferase activity, transferring groups other than amino-acyl groups"/>
    <property type="evidence" value="ECO:0007669"/>
    <property type="project" value="TreeGrafter"/>
</dbReference>
<reference evidence="2" key="1">
    <citation type="submission" date="2020-06" db="EMBL/GenBank/DDBJ databases">
        <authorList>
            <person name="Li T."/>
            <person name="Hu X."/>
            <person name="Zhang T."/>
            <person name="Song X."/>
            <person name="Zhang H."/>
            <person name="Dai N."/>
            <person name="Sheng W."/>
            <person name="Hou X."/>
            <person name="Wei L."/>
        </authorList>
    </citation>
    <scope>NUCLEOTIDE SEQUENCE</scope>
    <source>
        <strain evidence="2">KEN1</strain>
        <tissue evidence="2">Leaf</tissue>
    </source>
</reference>
<organism evidence="2">
    <name type="scientific">Sesamum latifolium</name>
    <dbReference type="NCBI Taxonomy" id="2727402"/>
    <lineage>
        <taxon>Eukaryota</taxon>
        <taxon>Viridiplantae</taxon>
        <taxon>Streptophyta</taxon>
        <taxon>Embryophyta</taxon>
        <taxon>Tracheophyta</taxon>
        <taxon>Spermatophyta</taxon>
        <taxon>Magnoliopsida</taxon>
        <taxon>eudicotyledons</taxon>
        <taxon>Gunneridae</taxon>
        <taxon>Pentapetalae</taxon>
        <taxon>asterids</taxon>
        <taxon>lamiids</taxon>
        <taxon>Lamiales</taxon>
        <taxon>Pedaliaceae</taxon>
        <taxon>Sesamum</taxon>
    </lineage>
</organism>
<dbReference type="InterPro" id="IPR029058">
    <property type="entry name" value="AB_hydrolase_fold"/>
</dbReference>
<dbReference type="GO" id="GO:0006508">
    <property type="term" value="P:proteolysis"/>
    <property type="evidence" value="ECO:0007669"/>
    <property type="project" value="InterPro"/>
</dbReference>
<keyword evidence="2" id="KW-0121">Carboxypeptidase</keyword>
<name>A0AAW2V062_9LAMI</name>
<dbReference type="EMBL" id="JACGWN010000011">
    <property type="protein sequence ID" value="KAL0422542.1"/>
    <property type="molecule type" value="Genomic_DNA"/>
</dbReference>